<feature type="signal peptide" evidence="6">
    <location>
        <begin position="1"/>
        <end position="28"/>
    </location>
</feature>
<dbReference type="AlphaFoldDB" id="A0A220MDW4"/>
<dbReference type="SUPFAM" id="SSF53807">
    <property type="entry name" value="Helical backbone' metal receptor"/>
    <property type="match status" value="1"/>
</dbReference>
<evidence type="ECO:0000256" key="2">
    <source>
        <dbReference type="ARBA" id="ARBA00008814"/>
    </source>
</evidence>
<evidence type="ECO:0000256" key="1">
    <source>
        <dbReference type="ARBA" id="ARBA00004196"/>
    </source>
</evidence>
<reference evidence="8 9" key="1">
    <citation type="submission" date="2016-11" db="EMBL/GenBank/DDBJ databases">
        <authorList>
            <person name="Jaros S."/>
            <person name="Januszkiewicz K."/>
            <person name="Wedrychowicz H."/>
        </authorList>
    </citation>
    <scope>NUCLEOTIDE SEQUENCE [LARGE SCALE GENOMIC DNA]</scope>
    <source>
        <strain evidence="8 9">NF2</strain>
    </source>
</reference>
<dbReference type="Proteomes" id="UP000197781">
    <property type="component" value="Chromosome"/>
</dbReference>
<proteinExistence type="inferred from homology"/>
<dbReference type="PANTHER" id="PTHR30532:SF1">
    <property type="entry name" value="IRON(3+)-HYDROXAMATE-BINDING PROTEIN FHUD"/>
    <property type="match status" value="1"/>
</dbReference>
<dbReference type="PANTHER" id="PTHR30532">
    <property type="entry name" value="IRON III DICITRATE-BINDING PERIPLASMIC PROTEIN"/>
    <property type="match status" value="1"/>
</dbReference>
<feature type="domain" description="Fe/B12 periplasmic-binding" evidence="7">
    <location>
        <begin position="76"/>
        <end position="333"/>
    </location>
</feature>
<feature type="region of interest" description="Disordered" evidence="5">
    <location>
        <begin position="34"/>
        <end position="58"/>
    </location>
</feature>
<feature type="chain" id="PRO_5038502095" evidence="6">
    <location>
        <begin position="29"/>
        <end position="333"/>
    </location>
</feature>
<protein>
    <submittedName>
        <fullName evidence="8">Ferrichrome ABC transporter substrate-binding protein</fullName>
    </submittedName>
</protein>
<evidence type="ECO:0000256" key="3">
    <source>
        <dbReference type="ARBA" id="ARBA00022448"/>
    </source>
</evidence>
<dbReference type="GO" id="GO:0030288">
    <property type="term" value="C:outer membrane-bounded periplasmic space"/>
    <property type="evidence" value="ECO:0007669"/>
    <property type="project" value="TreeGrafter"/>
</dbReference>
<dbReference type="InterPro" id="IPR002491">
    <property type="entry name" value="ABC_transptr_periplasmic_BD"/>
</dbReference>
<evidence type="ECO:0000256" key="6">
    <source>
        <dbReference type="SAM" id="SignalP"/>
    </source>
</evidence>
<evidence type="ECO:0000256" key="5">
    <source>
        <dbReference type="SAM" id="MobiDB-lite"/>
    </source>
</evidence>
<dbReference type="Pfam" id="PF01497">
    <property type="entry name" value="Peripla_BP_2"/>
    <property type="match status" value="1"/>
</dbReference>
<dbReference type="EMBL" id="CP018145">
    <property type="protein sequence ID" value="ASJ53198.1"/>
    <property type="molecule type" value="Genomic_DNA"/>
</dbReference>
<dbReference type="InterPro" id="IPR051313">
    <property type="entry name" value="Bact_iron-sidero_bind"/>
</dbReference>
<evidence type="ECO:0000313" key="9">
    <source>
        <dbReference type="Proteomes" id="UP000197781"/>
    </source>
</evidence>
<dbReference type="PROSITE" id="PS50983">
    <property type="entry name" value="FE_B12_PBP"/>
    <property type="match status" value="1"/>
</dbReference>
<keyword evidence="4 6" id="KW-0732">Signal</keyword>
<keyword evidence="3" id="KW-0813">Transport</keyword>
<dbReference type="KEGG" id="bfm:BP422_06330"/>
<evidence type="ECO:0000259" key="7">
    <source>
        <dbReference type="PROSITE" id="PS50983"/>
    </source>
</evidence>
<evidence type="ECO:0000256" key="4">
    <source>
        <dbReference type="ARBA" id="ARBA00022729"/>
    </source>
</evidence>
<sequence length="333" mass="35857">MTKKTSLALMLTTTILVAGLAASCGNNASSEAVTQKVDSSAPRSAEGSAKSSSDQPAYPRVLKDEMGNEVTLPAAPAKIFAPNLEDTLVALGVAPVVQWSSGSRPKMYLQDQLKDVPSIAFSGGLPPEPEAVMSHEPDLILLHNANHIESGVYDKYKMIAPTYVFKQANADLESSVRVVGDLLGKSAEAEKALQTYKEHVEAAKKELAPHIQGKKAAIIRFNGRGMFFIKYDFFSGYVLTNELGFLPSQVVSGGDINLSLESLPDLDADYIFLINDAGTGDAFEKDLTESPVWKSMEAVKNGRTFRVEGDHWLSGGLIAHMKVIDDVKGLIAK</sequence>
<organism evidence="8 9">
    <name type="scientific">Brevibacillus formosus</name>
    <dbReference type="NCBI Taxonomy" id="54913"/>
    <lineage>
        <taxon>Bacteria</taxon>
        <taxon>Bacillati</taxon>
        <taxon>Bacillota</taxon>
        <taxon>Bacilli</taxon>
        <taxon>Bacillales</taxon>
        <taxon>Paenibacillaceae</taxon>
        <taxon>Brevibacillus</taxon>
    </lineage>
</organism>
<dbReference type="RefSeq" id="WP_088907044.1">
    <property type="nucleotide sequence ID" value="NZ_CP018145.1"/>
</dbReference>
<comment type="subcellular location">
    <subcellularLocation>
        <location evidence="1">Cell envelope</location>
    </subcellularLocation>
</comment>
<name>A0A220MDW4_9BACL</name>
<accession>A0A220MDW4</accession>
<dbReference type="Gene3D" id="3.40.50.1980">
    <property type="entry name" value="Nitrogenase molybdenum iron protein domain"/>
    <property type="match status" value="2"/>
</dbReference>
<dbReference type="GO" id="GO:1901678">
    <property type="term" value="P:iron coordination entity transport"/>
    <property type="evidence" value="ECO:0007669"/>
    <property type="project" value="UniProtKB-ARBA"/>
</dbReference>
<gene>
    <name evidence="8" type="ORF">BP422_06330</name>
</gene>
<comment type="similarity">
    <text evidence="2">Belongs to the bacterial solute-binding protein 8 family.</text>
</comment>
<evidence type="ECO:0000313" key="8">
    <source>
        <dbReference type="EMBL" id="ASJ53198.1"/>
    </source>
</evidence>
<dbReference type="PROSITE" id="PS51257">
    <property type="entry name" value="PROKAR_LIPOPROTEIN"/>
    <property type="match status" value="1"/>
</dbReference>